<dbReference type="AlphaFoldDB" id="A0A1X7QXD5"/>
<evidence type="ECO:0000256" key="5">
    <source>
        <dbReference type="ARBA" id="ARBA00022753"/>
    </source>
</evidence>
<dbReference type="InterPro" id="IPR037917">
    <property type="entry name" value="Ypt35_PX"/>
</dbReference>
<evidence type="ECO:0000256" key="2">
    <source>
        <dbReference type="ARBA" id="ARBA00004481"/>
    </source>
</evidence>
<dbReference type="Pfam" id="PF00787">
    <property type="entry name" value="PX"/>
    <property type="match status" value="1"/>
</dbReference>
<keyword evidence="4" id="KW-0926">Vacuole</keyword>
<dbReference type="SMART" id="SM00312">
    <property type="entry name" value="PX"/>
    <property type="match status" value="1"/>
</dbReference>
<dbReference type="CDD" id="cd07280">
    <property type="entry name" value="PX_YPT35"/>
    <property type="match status" value="1"/>
</dbReference>
<accession>A0A1X7QXD5</accession>
<protein>
    <recommendedName>
        <fullName evidence="8">Endosomal/vacuolar adapter protein YPT35</fullName>
    </recommendedName>
    <alternativeName>
        <fullName evidence="9">PX domain-containing protein YPT35</fullName>
    </alternativeName>
</protein>
<dbReference type="OrthoDB" id="10254720at2759"/>
<dbReference type="GO" id="GO:0032266">
    <property type="term" value="F:phosphatidylinositol-3-phosphate binding"/>
    <property type="evidence" value="ECO:0007669"/>
    <property type="project" value="InterPro"/>
</dbReference>
<organism evidence="11 12">
    <name type="scientific">Maudiozyma saulgeensis</name>
    <dbReference type="NCBI Taxonomy" id="1789683"/>
    <lineage>
        <taxon>Eukaryota</taxon>
        <taxon>Fungi</taxon>
        <taxon>Dikarya</taxon>
        <taxon>Ascomycota</taxon>
        <taxon>Saccharomycotina</taxon>
        <taxon>Saccharomycetes</taxon>
        <taxon>Saccharomycetales</taxon>
        <taxon>Saccharomycetaceae</taxon>
        <taxon>Maudiozyma</taxon>
    </lineage>
</organism>
<name>A0A1X7QXD5_9SACH</name>
<gene>
    <name evidence="11" type="ORF">KASA_0Q05236G</name>
</gene>
<evidence type="ECO:0000256" key="8">
    <source>
        <dbReference type="ARBA" id="ARBA00033774"/>
    </source>
</evidence>
<dbReference type="Gene3D" id="3.30.1520.10">
    <property type="entry name" value="Phox-like domain"/>
    <property type="match status" value="1"/>
</dbReference>
<dbReference type="GO" id="GO:0005774">
    <property type="term" value="C:vacuolar membrane"/>
    <property type="evidence" value="ECO:0007669"/>
    <property type="project" value="UniProtKB-SubCell"/>
</dbReference>
<evidence type="ECO:0000313" key="12">
    <source>
        <dbReference type="Proteomes" id="UP000196158"/>
    </source>
</evidence>
<dbReference type="InterPro" id="IPR036871">
    <property type="entry name" value="PX_dom_sf"/>
</dbReference>
<dbReference type="STRING" id="1789683.A0A1X7QXD5"/>
<evidence type="ECO:0000256" key="3">
    <source>
        <dbReference type="ARBA" id="ARBA00007426"/>
    </source>
</evidence>
<keyword evidence="12" id="KW-1185">Reference proteome</keyword>
<evidence type="ECO:0000256" key="6">
    <source>
        <dbReference type="ARBA" id="ARBA00023136"/>
    </source>
</evidence>
<evidence type="ECO:0000256" key="1">
    <source>
        <dbReference type="ARBA" id="ARBA00004148"/>
    </source>
</evidence>
<evidence type="ECO:0000256" key="7">
    <source>
        <dbReference type="ARBA" id="ARBA00033728"/>
    </source>
</evidence>
<comment type="subcellular location">
    <subcellularLocation>
        <location evidence="2">Endosome membrane</location>
        <topology evidence="2">Peripheral membrane protein</topology>
    </subcellularLocation>
    <subcellularLocation>
        <location evidence="1">Vacuole membrane</location>
        <topology evidence="1">Peripheral membrane protein</topology>
    </subcellularLocation>
</comment>
<evidence type="ECO:0000259" key="10">
    <source>
        <dbReference type="PROSITE" id="PS50195"/>
    </source>
</evidence>
<comment type="function">
    <text evidence="7">Recruits the lipid transfer protein VPS13 to endosomal and vacuolar membranes.</text>
</comment>
<keyword evidence="6" id="KW-0472">Membrane</keyword>
<dbReference type="Proteomes" id="UP000196158">
    <property type="component" value="Unassembled WGS sequence"/>
</dbReference>
<feature type="domain" description="PX" evidence="10">
    <location>
        <begin position="51"/>
        <end position="199"/>
    </location>
</feature>
<comment type="similarity">
    <text evidence="3">Belongs to the YPT35 family.</text>
</comment>
<evidence type="ECO:0000313" key="11">
    <source>
        <dbReference type="EMBL" id="SMN18105.1"/>
    </source>
</evidence>
<dbReference type="GO" id="GO:0010008">
    <property type="term" value="C:endosome membrane"/>
    <property type="evidence" value="ECO:0007669"/>
    <property type="project" value="UniProtKB-SubCell"/>
</dbReference>
<proteinExistence type="inferred from homology"/>
<evidence type="ECO:0000256" key="9">
    <source>
        <dbReference type="ARBA" id="ARBA00033785"/>
    </source>
</evidence>
<dbReference type="PROSITE" id="PS50195">
    <property type="entry name" value="PX"/>
    <property type="match status" value="1"/>
</dbReference>
<evidence type="ECO:0000256" key="4">
    <source>
        <dbReference type="ARBA" id="ARBA00022554"/>
    </source>
</evidence>
<keyword evidence="5" id="KW-0967">Endosome</keyword>
<reference evidence="11 12" key="1">
    <citation type="submission" date="2017-04" db="EMBL/GenBank/DDBJ databases">
        <authorList>
            <person name="Afonso C.L."/>
            <person name="Miller P.J."/>
            <person name="Scott M.A."/>
            <person name="Spackman E."/>
            <person name="Goraichik I."/>
            <person name="Dimitrov K.M."/>
            <person name="Suarez D.L."/>
            <person name="Swayne D.E."/>
        </authorList>
    </citation>
    <scope>NUCLEOTIDE SEQUENCE [LARGE SCALE GENOMIC DNA]</scope>
</reference>
<dbReference type="InterPro" id="IPR001683">
    <property type="entry name" value="PX_dom"/>
</dbReference>
<sequence>MSIQNKIKILAPEPITLLQNEENNELQISSLSGIPRRKHRANSSVNDNFNFSKINVTDCTILKGDNNSRFAMWKITIVLQPSEMLIERTKNAQVACPQVQTFKRYSDFVIFRNKIVSKIMNNGETPENILLLSKIPKLPPKIPWYEIWQYQKANYNKKWLIERRIGLENFLNGIMLNQNIVQICRSEILRFLEDPAPEST</sequence>
<dbReference type="SUPFAM" id="SSF64268">
    <property type="entry name" value="PX domain"/>
    <property type="match status" value="1"/>
</dbReference>
<dbReference type="EMBL" id="FXLY01000002">
    <property type="protein sequence ID" value="SMN18105.1"/>
    <property type="molecule type" value="Genomic_DNA"/>
</dbReference>